<dbReference type="SUPFAM" id="SSF53448">
    <property type="entry name" value="Nucleotide-diphospho-sugar transferases"/>
    <property type="match status" value="1"/>
</dbReference>
<dbReference type="Gene3D" id="3.90.550.10">
    <property type="entry name" value="Spore Coat Polysaccharide Biosynthesis Protein SpsA, Chain A"/>
    <property type="match status" value="1"/>
</dbReference>
<reference evidence="3 4" key="1">
    <citation type="journal article" date="2014" name="PLoS Genet.">
        <title>Phylogenetically driven sequencing of extremely halophilic archaea reveals strategies for static and dynamic osmo-response.</title>
        <authorList>
            <person name="Becker E.A."/>
            <person name="Seitzer P.M."/>
            <person name="Tritt A."/>
            <person name="Larsen D."/>
            <person name="Krusor M."/>
            <person name="Yao A.I."/>
            <person name="Wu D."/>
            <person name="Madern D."/>
            <person name="Eisen J.A."/>
            <person name="Darling A.E."/>
            <person name="Facciotti M.T."/>
        </authorList>
    </citation>
    <scope>NUCLEOTIDE SEQUENCE [LARGE SCALE GENOMIC DNA]</scope>
    <source>
        <strain evidence="3 4">ATCC BAA-1513</strain>
    </source>
</reference>
<feature type="domain" description="Pyruvate phosphate dikinase AMP/ATP-binding" evidence="2">
    <location>
        <begin position="285"/>
        <end position="367"/>
    </location>
</feature>
<dbReference type="GO" id="GO:0005524">
    <property type="term" value="F:ATP binding"/>
    <property type="evidence" value="ECO:0007669"/>
    <property type="project" value="InterPro"/>
</dbReference>
<dbReference type="Pfam" id="PF00391">
    <property type="entry name" value="PEP-utilizers"/>
    <property type="match status" value="1"/>
</dbReference>
<dbReference type="Gene3D" id="3.30.470.20">
    <property type="entry name" value="ATP-grasp fold, B domain"/>
    <property type="match status" value="1"/>
</dbReference>
<dbReference type="InterPro" id="IPR008279">
    <property type="entry name" value="PEP-util_enz_mobile_dom"/>
</dbReference>
<dbReference type="InterPro" id="IPR013815">
    <property type="entry name" value="ATP_grasp_subdomain_1"/>
</dbReference>
<evidence type="ECO:0000313" key="4">
    <source>
        <dbReference type="Proteomes" id="UP000011612"/>
    </source>
</evidence>
<dbReference type="Pfam" id="PF01326">
    <property type="entry name" value="PPDK_N"/>
    <property type="match status" value="1"/>
</dbReference>
<dbReference type="PANTHER" id="PTHR43615:SF1">
    <property type="entry name" value="PPDK_N DOMAIN-CONTAINING PROTEIN"/>
    <property type="match status" value="1"/>
</dbReference>
<name>M0HDB6_HALEO</name>
<proteinExistence type="predicted"/>
<dbReference type="GO" id="GO:0016301">
    <property type="term" value="F:kinase activity"/>
    <property type="evidence" value="ECO:0007669"/>
    <property type="project" value="InterPro"/>
</dbReference>
<gene>
    <name evidence="3" type="ORF">C453_19095</name>
</gene>
<dbReference type="PANTHER" id="PTHR43615">
    <property type="entry name" value="PHOSPHOENOLPYRUVATE SYNTHASE-RELATED"/>
    <property type="match status" value="1"/>
</dbReference>
<keyword evidence="4" id="KW-1185">Reference proteome</keyword>
<dbReference type="SUPFAM" id="SSF56059">
    <property type="entry name" value="Glutathione synthetase ATP-binding domain-like"/>
    <property type="match status" value="1"/>
</dbReference>
<dbReference type="InterPro" id="IPR051549">
    <property type="entry name" value="PEP_Utilizing_Enz"/>
</dbReference>
<dbReference type="RefSeq" id="WP_008327147.1">
    <property type="nucleotide sequence ID" value="NZ_AOLK01000024.1"/>
</dbReference>
<accession>M0HDB6</accession>
<feature type="domain" description="PEP-utilising enzyme mobile" evidence="1">
    <location>
        <begin position="971"/>
        <end position="1042"/>
    </location>
</feature>
<dbReference type="InterPro" id="IPR002192">
    <property type="entry name" value="PPDK_AMP/ATP-bd"/>
</dbReference>
<organism evidence="3 4">
    <name type="scientific">Haloferax elongans ATCC BAA-1513</name>
    <dbReference type="NCBI Taxonomy" id="1230453"/>
    <lineage>
        <taxon>Archaea</taxon>
        <taxon>Methanobacteriati</taxon>
        <taxon>Methanobacteriota</taxon>
        <taxon>Stenosarchaea group</taxon>
        <taxon>Halobacteria</taxon>
        <taxon>Halobacteriales</taxon>
        <taxon>Haloferacaceae</taxon>
        <taxon>Haloferax</taxon>
    </lineage>
</organism>
<dbReference type="AlphaFoldDB" id="M0HDB6"/>
<sequence length="1048" mass="116599">MTNIDNAVILAAGRGIRRLDTEESKPTPLVETQQGQAILDKQIESFRESGVDNIACLAGYHIEKLVDVHPEINYYYDSDWQDGSHLTKLAQYPGVLDGDVILTTGETLFENEAIERLRRTDSEIAVAVTNFSSQEVARNAKRTLSDAELVGVDDGRIKVNLDGDTLPDARLLGLCLFTSEGVARLQSAIDSAREGEPLSFHEVLTTVAQQEDGVTAIEVGDSAQKYDETHALARFLLGTKADTLERLSGLLEKGTILDQEVFDVKTWDESPQEIICQITSSFAGGPIAIRSSAVAEDGWFESNAGAFHTELNVSPTDESALRDTINQVVASLREGSGVVHRDQVLVQPQVEDVAMSGVAFTRELKSGGPYTIINYDDTSGRTDTVTAGQGVHQETVYFHHQVEGVGQFDSDKHIVAVKQAVDELRELLDDPPLDIEFAVRSDGTVVILQVRPLTIHTGEDRYDSRDVNDEIESTVQSIEELQRNRPLLLGDGTVLGVMPDWNPAEMIGTDPSPLAVSLYKYLITDDVWARARAESGYRDVRPTPLMITLAGCPYIDTLADFNSFLPATLPDELGRRLVNHYVDRLGENPELQDKVEFEVAFTCLDFAFDERVDQLESAGFDNEEIQTLREHLRTLTDSIVGGEIATIEEQRQRLTKLGNRRQKFLRAEPSSWSETARTVKQLLDDTREYGTLPFSVLARYAFIATSFLQSLVERGILTEAERETISAGMPTIAQELATSMQQLRDGELDPETFFKRYGHLRPGTYDICSPRYDEEPSEYFDVDANFDPLELDASRPPEVEHWTPTVSEEAREVFDESREEVQRLIDQGGFSFTADELFSFITRAIPLRELAKFEFTRNLSAGLTLLRRGAESDLGLETSEVASLTLNDLLKPTTENPSPVIRREFKRTVNHNDKRDQIQGWVQLPPLLRGAEDVRSFTLPSERPNFVTSESTTAPITRIESRDDIEREELDGHIVLIPSADPGYDWIFGSDIEGLVTKYGGVASHMAIRAAEFGIPAAIGCGEVLYEEIAQADIVELDSTNGRLREVQ</sequence>
<dbReference type="OrthoDB" id="3345at2157"/>
<comment type="caution">
    <text evidence="3">The sequence shown here is derived from an EMBL/GenBank/DDBJ whole genome shotgun (WGS) entry which is preliminary data.</text>
</comment>
<dbReference type="Proteomes" id="UP000011612">
    <property type="component" value="Unassembled WGS sequence"/>
</dbReference>
<protein>
    <submittedName>
        <fullName evidence="3">Uncharacterized protein</fullName>
    </submittedName>
</protein>
<dbReference type="InterPro" id="IPR029044">
    <property type="entry name" value="Nucleotide-diphossugar_trans"/>
</dbReference>
<evidence type="ECO:0000259" key="2">
    <source>
        <dbReference type="Pfam" id="PF01326"/>
    </source>
</evidence>
<dbReference type="SUPFAM" id="SSF52009">
    <property type="entry name" value="Phosphohistidine domain"/>
    <property type="match status" value="1"/>
</dbReference>
<dbReference type="Gene3D" id="3.50.30.10">
    <property type="entry name" value="Phosphohistidine domain"/>
    <property type="match status" value="1"/>
</dbReference>
<dbReference type="EMBL" id="AOLK01000024">
    <property type="protein sequence ID" value="ELZ81074.1"/>
    <property type="molecule type" value="Genomic_DNA"/>
</dbReference>
<evidence type="ECO:0000259" key="1">
    <source>
        <dbReference type="Pfam" id="PF00391"/>
    </source>
</evidence>
<evidence type="ECO:0000313" key="3">
    <source>
        <dbReference type="EMBL" id="ELZ81074.1"/>
    </source>
</evidence>
<dbReference type="Gene3D" id="3.30.1490.20">
    <property type="entry name" value="ATP-grasp fold, A domain"/>
    <property type="match status" value="1"/>
</dbReference>
<dbReference type="NCBIfam" id="NF004508">
    <property type="entry name" value="PRK05849.1"/>
    <property type="match status" value="1"/>
</dbReference>
<dbReference type="InterPro" id="IPR036637">
    <property type="entry name" value="Phosphohistidine_dom_sf"/>
</dbReference>
<dbReference type="STRING" id="1230453.C453_19095"/>
<dbReference type="PATRIC" id="fig|1230453.4.peg.3802"/>